<dbReference type="InParanoid" id="K0KK46"/>
<protein>
    <submittedName>
        <fullName evidence="2">Membrane protein</fullName>
    </submittedName>
</protein>
<feature type="transmembrane region" description="Helical" evidence="1">
    <location>
        <begin position="72"/>
        <end position="93"/>
    </location>
</feature>
<accession>K0KK46</accession>
<comment type="caution">
    <text evidence="2">The sequence shown here is derived from an EMBL/GenBank/DDBJ whole genome shotgun (WGS) entry which is preliminary data.</text>
</comment>
<dbReference type="HOGENOM" id="CLU_2016987_0_0_1"/>
<gene>
    <name evidence="2" type="ORF">BN7_2829</name>
</gene>
<keyword evidence="1" id="KW-1133">Transmembrane helix</keyword>
<keyword evidence="1" id="KW-0812">Transmembrane</keyword>
<dbReference type="AlphaFoldDB" id="K0KK46"/>
<evidence type="ECO:0000313" key="3">
    <source>
        <dbReference type="Proteomes" id="UP000009328"/>
    </source>
</evidence>
<dbReference type="Proteomes" id="UP000009328">
    <property type="component" value="Unassembled WGS sequence"/>
</dbReference>
<proteinExistence type="predicted"/>
<evidence type="ECO:0000313" key="2">
    <source>
        <dbReference type="EMBL" id="CCH43281.1"/>
    </source>
</evidence>
<evidence type="ECO:0000256" key="1">
    <source>
        <dbReference type="SAM" id="Phobius"/>
    </source>
</evidence>
<keyword evidence="3" id="KW-1185">Reference proteome</keyword>
<reference evidence="2 3" key="1">
    <citation type="journal article" date="2012" name="Eukaryot. Cell">
        <title>Draft genome sequence of Wickerhamomyces ciferrii NRRL Y-1031 F-60-10.</title>
        <authorList>
            <person name="Schneider J."/>
            <person name="Andrea H."/>
            <person name="Blom J."/>
            <person name="Jaenicke S."/>
            <person name="Ruckert C."/>
            <person name="Schorsch C."/>
            <person name="Szczepanowski R."/>
            <person name="Farwick M."/>
            <person name="Goesmann A."/>
            <person name="Puhler A."/>
            <person name="Schaffer S."/>
            <person name="Tauch A."/>
            <person name="Kohler T."/>
            <person name="Brinkrolf K."/>
        </authorList>
    </citation>
    <scope>NUCLEOTIDE SEQUENCE [LARGE SCALE GENOMIC DNA]</scope>
    <source>
        <strain evidence="3">ATCC 14091 / BCRC 22168 / CBS 111 / JCM 3599 / NBRC 0793 / NRRL Y-1031 F-60-10</strain>
    </source>
</reference>
<feature type="transmembrane region" description="Helical" evidence="1">
    <location>
        <begin position="6"/>
        <end position="29"/>
    </location>
</feature>
<organism evidence="2 3">
    <name type="scientific">Wickerhamomyces ciferrii (strain ATCC 14091 / BCRC 22168 / CBS 111 / JCM 3599 / NBRC 0793 / NRRL Y-1031 F-60-10)</name>
    <name type="common">Yeast</name>
    <name type="synonym">Pichia ciferrii</name>
    <dbReference type="NCBI Taxonomy" id="1206466"/>
    <lineage>
        <taxon>Eukaryota</taxon>
        <taxon>Fungi</taxon>
        <taxon>Dikarya</taxon>
        <taxon>Ascomycota</taxon>
        <taxon>Saccharomycotina</taxon>
        <taxon>Saccharomycetes</taxon>
        <taxon>Phaffomycetales</taxon>
        <taxon>Wickerhamomycetaceae</taxon>
        <taxon>Wickerhamomyces</taxon>
    </lineage>
</organism>
<name>K0KK46_WICCF</name>
<dbReference type="EMBL" id="CAIF01000075">
    <property type="protein sequence ID" value="CCH43281.1"/>
    <property type="molecule type" value="Genomic_DNA"/>
</dbReference>
<sequence length="123" mass="14190">MFGVNSIVLSVLIFIITIYYICTSDWFNWISSQYYLTRAQGTLLFTGIAAQQSLRAWVLWDKCNNYNDRSELYGYITEVSTMIFQWSIVWVLLNWFAGMPKIVEFDGGYLSLAGTPILTLNKS</sequence>
<keyword evidence="1" id="KW-0472">Membrane</keyword>